<name>A0A2N5SIC3_9BASI</name>
<evidence type="ECO:0000256" key="1">
    <source>
        <dbReference type="SAM" id="MobiDB-lite"/>
    </source>
</evidence>
<proteinExistence type="predicted"/>
<feature type="region of interest" description="Disordered" evidence="1">
    <location>
        <begin position="42"/>
        <end position="68"/>
    </location>
</feature>
<evidence type="ECO:0000313" key="3">
    <source>
        <dbReference type="EMBL" id="PLW47507.1"/>
    </source>
</evidence>
<evidence type="ECO:0000313" key="2">
    <source>
        <dbReference type="EMBL" id="PLW12966.1"/>
    </source>
</evidence>
<comment type="caution">
    <text evidence="2">The sequence shown here is derived from an EMBL/GenBank/DDBJ whole genome shotgun (WGS) entry which is preliminary data.</text>
</comment>
<dbReference type="EMBL" id="PGCJ01000965">
    <property type="protein sequence ID" value="PLW12966.1"/>
    <property type="molecule type" value="Genomic_DNA"/>
</dbReference>
<gene>
    <name evidence="3" type="ORF">PCANC_07822</name>
    <name evidence="2" type="ORF">PCANC_17789</name>
</gene>
<keyword evidence="4" id="KW-1185">Reference proteome</keyword>
<feature type="compositionally biased region" description="Basic and acidic residues" evidence="1">
    <location>
        <begin position="47"/>
        <end position="68"/>
    </location>
</feature>
<evidence type="ECO:0000313" key="4">
    <source>
        <dbReference type="Proteomes" id="UP000235388"/>
    </source>
</evidence>
<dbReference type="Proteomes" id="UP000235388">
    <property type="component" value="Unassembled WGS sequence"/>
</dbReference>
<accession>A0A2N5SIC3</accession>
<dbReference type="EMBL" id="PGCJ01000110">
    <property type="protein sequence ID" value="PLW47507.1"/>
    <property type="molecule type" value="Genomic_DNA"/>
</dbReference>
<protein>
    <submittedName>
        <fullName evidence="2">Uncharacterized protein</fullName>
    </submittedName>
</protein>
<sequence>MVWTGRTGWLHVGRHVRPSWATVTLWVTDKAFRGMFELAVTAGSSQARDESGLGGEGERLKSDPVRAT</sequence>
<organism evidence="2 4">
    <name type="scientific">Puccinia coronata f. sp. avenae</name>
    <dbReference type="NCBI Taxonomy" id="200324"/>
    <lineage>
        <taxon>Eukaryota</taxon>
        <taxon>Fungi</taxon>
        <taxon>Dikarya</taxon>
        <taxon>Basidiomycota</taxon>
        <taxon>Pucciniomycotina</taxon>
        <taxon>Pucciniomycetes</taxon>
        <taxon>Pucciniales</taxon>
        <taxon>Pucciniaceae</taxon>
        <taxon>Puccinia</taxon>
    </lineage>
</organism>
<reference evidence="2 4" key="1">
    <citation type="submission" date="2017-11" db="EMBL/GenBank/DDBJ databases">
        <title>De novo assembly and phasing of dikaryotic genomes from two isolates of Puccinia coronata f. sp. avenae, the causal agent of oat crown rust.</title>
        <authorList>
            <person name="Miller M.E."/>
            <person name="Zhang Y."/>
            <person name="Omidvar V."/>
            <person name="Sperschneider J."/>
            <person name="Schwessinger B."/>
            <person name="Raley C."/>
            <person name="Palmer J.M."/>
            <person name="Garnica D."/>
            <person name="Upadhyaya N."/>
            <person name="Rathjen J."/>
            <person name="Taylor J.M."/>
            <person name="Park R.F."/>
            <person name="Dodds P.N."/>
            <person name="Hirsch C.D."/>
            <person name="Kianian S.F."/>
            <person name="Figueroa M."/>
        </authorList>
    </citation>
    <scope>NUCLEOTIDE SEQUENCE [LARGE SCALE GENOMIC DNA]</scope>
    <source>
        <strain evidence="2">12NC29</strain>
    </source>
</reference>
<dbReference type="AlphaFoldDB" id="A0A2N5SIC3"/>